<dbReference type="AlphaFoldDB" id="A0A4Y7L2M3"/>
<keyword evidence="2" id="KW-1185">Reference proteome</keyword>
<evidence type="ECO:0000313" key="2">
    <source>
        <dbReference type="Proteomes" id="UP000316621"/>
    </source>
</evidence>
<organism evidence="1 2">
    <name type="scientific">Papaver somniferum</name>
    <name type="common">Opium poppy</name>
    <dbReference type="NCBI Taxonomy" id="3469"/>
    <lineage>
        <taxon>Eukaryota</taxon>
        <taxon>Viridiplantae</taxon>
        <taxon>Streptophyta</taxon>
        <taxon>Embryophyta</taxon>
        <taxon>Tracheophyta</taxon>
        <taxon>Spermatophyta</taxon>
        <taxon>Magnoliopsida</taxon>
        <taxon>Ranunculales</taxon>
        <taxon>Papaveraceae</taxon>
        <taxon>Papaveroideae</taxon>
        <taxon>Papaver</taxon>
    </lineage>
</organism>
<evidence type="ECO:0000313" key="1">
    <source>
        <dbReference type="EMBL" id="RZC78601.1"/>
    </source>
</evidence>
<name>A0A4Y7L2M3_PAPSO</name>
<dbReference type="Gramene" id="RZC78601">
    <property type="protein sequence ID" value="RZC78601"/>
    <property type="gene ID" value="C5167_002811"/>
</dbReference>
<accession>A0A4Y7L2M3</accession>
<reference evidence="1 2" key="1">
    <citation type="journal article" date="2018" name="Science">
        <title>The opium poppy genome and morphinan production.</title>
        <authorList>
            <person name="Guo L."/>
            <person name="Winzer T."/>
            <person name="Yang X."/>
            <person name="Li Y."/>
            <person name="Ning Z."/>
            <person name="He Z."/>
            <person name="Teodor R."/>
            <person name="Lu Y."/>
            <person name="Bowser T.A."/>
            <person name="Graham I.A."/>
            <person name="Ye K."/>
        </authorList>
    </citation>
    <scope>NUCLEOTIDE SEQUENCE [LARGE SCALE GENOMIC DNA]</scope>
    <source>
        <strain evidence="2">cv. HN1</strain>
        <tissue evidence="1">Leaves</tissue>
    </source>
</reference>
<proteinExistence type="predicted"/>
<dbReference type="Proteomes" id="UP000316621">
    <property type="component" value="Chromosome 9"/>
</dbReference>
<sequence length="71" mass="8462">MLELELQQLPLYITRFTPLTLSAVPSDVENSQAMVNQLPTFASRLWFYPRTNLPTYRDYSLQSYLELYTRR</sequence>
<gene>
    <name evidence="1" type="ORF">C5167_002811</name>
</gene>
<protein>
    <submittedName>
        <fullName evidence="1">Uncharacterized protein</fullName>
    </submittedName>
</protein>
<dbReference type="EMBL" id="CM010723">
    <property type="protein sequence ID" value="RZC78601.1"/>
    <property type="molecule type" value="Genomic_DNA"/>
</dbReference>